<dbReference type="Pfam" id="PF13920">
    <property type="entry name" value="zf-C3HC4_3"/>
    <property type="match status" value="1"/>
</dbReference>
<evidence type="ECO:0000256" key="7">
    <source>
        <dbReference type="ARBA" id="ARBA00023163"/>
    </source>
</evidence>
<evidence type="ECO:0000313" key="11">
    <source>
        <dbReference type="Proteomes" id="UP000789390"/>
    </source>
</evidence>
<sequence>MASNNEHNSSGFESIANIYDDGQCAICLGPHINKSVPNCGHVCCFKCLVEWSGIKLECPTCKKPFTFFYHSIQSPEETQIYTPERPVSNGNPAGHLIVLHELISADDPEFLRAFEQMLRINENLNDIFSNGQGNFAFRNPFSRIFGDSEFS</sequence>
<keyword evidence="11" id="KW-1185">Reference proteome</keyword>
<keyword evidence="3" id="KW-0808">Transferase</keyword>
<dbReference type="SUPFAM" id="SSF57850">
    <property type="entry name" value="RING/U-box"/>
    <property type="match status" value="1"/>
</dbReference>
<name>A0A8J2S3A1_9CRUS</name>
<evidence type="ECO:0000256" key="5">
    <source>
        <dbReference type="ARBA" id="ARBA00022833"/>
    </source>
</evidence>
<dbReference type="FunFam" id="3.30.40.10:FF:001449">
    <property type="entry name" value="Uncharacterized protein"/>
    <property type="match status" value="1"/>
</dbReference>
<keyword evidence="4 8" id="KW-0479">Metal-binding</keyword>
<dbReference type="Proteomes" id="UP000789390">
    <property type="component" value="Unassembled WGS sequence"/>
</dbReference>
<gene>
    <name evidence="10" type="ORF">DGAL_LOCUS16570</name>
</gene>
<proteinExistence type="predicted"/>
<evidence type="ECO:0000256" key="8">
    <source>
        <dbReference type="PROSITE-ProRule" id="PRU00175"/>
    </source>
</evidence>
<dbReference type="GO" id="GO:0000209">
    <property type="term" value="P:protein polyubiquitination"/>
    <property type="evidence" value="ECO:0007669"/>
    <property type="project" value="TreeGrafter"/>
</dbReference>
<keyword evidence="4 8" id="KW-0863">Zinc-finger</keyword>
<dbReference type="EC" id="2.3.2.27" evidence="2"/>
<comment type="caution">
    <text evidence="10">The sequence shown here is derived from an EMBL/GenBank/DDBJ whole genome shotgun (WGS) entry which is preliminary data.</text>
</comment>
<dbReference type="PANTHER" id="PTHR46077:SF1">
    <property type="entry name" value="TOP1 BINDING ARGININE_SERINE RICH PROTEIN, E3 UBIQUITIN LIGASE"/>
    <property type="match status" value="1"/>
</dbReference>
<evidence type="ECO:0000259" key="9">
    <source>
        <dbReference type="PROSITE" id="PS50089"/>
    </source>
</evidence>
<accession>A0A8J2S3A1</accession>
<keyword evidence="6" id="KW-0805">Transcription regulation</keyword>
<dbReference type="OrthoDB" id="6350400at2759"/>
<organism evidence="10 11">
    <name type="scientific">Daphnia galeata</name>
    <dbReference type="NCBI Taxonomy" id="27404"/>
    <lineage>
        <taxon>Eukaryota</taxon>
        <taxon>Metazoa</taxon>
        <taxon>Ecdysozoa</taxon>
        <taxon>Arthropoda</taxon>
        <taxon>Crustacea</taxon>
        <taxon>Branchiopoda</taxon>
        <taxon>Diplostraca</taxon>
        <taxon>Cladocera</taxon>
        <taxon>Anomopoda</taxon>
        <taxon>Daphniidae</taxon>
        <taxon>Daphnia</taxon>
    </lineage>
</organism>
<dbReference type="Gene3D" id="3.30.40.10">
    <property type="entry name" value="Zinc/RING finger domain, C3HC4 (zinc finger)"/>
    <property type="match status" value="1"/>
</dbReference>
<dbReference type="InterPro" id="IPR001841">
    <property type="entry name" value="Znf_RING"/>
</dbReference>
<protein>
    <recommendedName>
        <fullName evidence="2">RING-type E3 ubiquitin transferase</fullName>
        <ecNumber evidence="2">2.3.2.27</ecNumber>
    </recommendedName>
</protein>
<dbReference type="GO" id="GO:0006513">
    <property type="term" value="P:protein monoubiquitination"/>
    <property type="evidence" value="ECO:0007669"/>
    <property type="project" value="TreeGrafter"/>
</dbReference>
<dbReference type="EMBL" id="CAKKLH010000331">
    <property type="protein sequence ID" value="CAH0112786.1"/>
    <property type="molecule type" value="Genomic_DNA"/>
</dbReference>
<evidence type="ECO:0000256" key="4">
    <source>
        <dbReference type="ARBA" id="ARBA00022771"/>
    </source>
</evidence>
<reference evidence="10" key="1">
    <citation type="submission" date="2021-11" db="EMBL/GenBank/DDBJ databases">
        <authorList>
            <person name="Schell T."/>
        </authorList>
    </citation>
    <scope>NUCLEOTIDE SEQUENCE</scope>
    <source>
        <strain evidence="10">M5</strain>
    </source>
</reference>
<evidence type="ECO:0000256" key="3">
    <source>
        <dbReference type="ARBA" id="ARBA00022679"/>
    </source>
</evidence>
<dbReference type="InterPro" id="IPR013083">
    <property type="entry name" value="Znf_RING/FYVE/PHD"/>
</dbReference>
<dbReference type="PANTHER" id="PTHR46077">
    <property type="entry name" value="E3 UBIQUITIN-PROTEIN LIGASE TOPORS"/>
    <property type="match status" value="1"/>
</dbReference>
<dbReference type="PROSITE" id="PS50089">
    <property type="entry name" value="ZF_RING_2"/>
    <property type="match status" value="1"/>
</dbReference>
<dbReference type="GO" id="GO:0008270">
    <property type="term" value="F:zinc ion binding"/>
    <property type="evidence" value="ECO:0007669"/>
    <property type="project" value="UniProtKB-KW"/>
</dbReference>
<keyword evidence="7" id="KW-0804">Transcription</keyword>
<comment type="catalytic activity">
    <reaction evidence="1">
        <text>S-ubiquitinyl-[E2 ubiquitin-conjugating enzyme]-L-cysteine + [acceptor protein]-L-lysine = [E2 ubiquitin-conjugating enzyme]-L-cysteine + N(6)-ubiquitinyl-[acceptor protein]-L-lysine.</text>
        <dbReference type="EC" id="2.3.2.27"/>
    </reaction>
</comment>
<dbReference type="GO" id="GO:0061630">
    <property type="term" value="F:ubiquitin protein ligase activity"/>
    <property type="evidence" value="ECO:0007669"/>
    <property type="project" value="UniProtKB-EC"/>
</dbReference>
<evidence type="ECO:0000256" key="6">
    <source>
        <dbReference type="ARBA" id="ARBA00023015"/>
    </source>
</evidence>
<evidence type="ECO:0000256" key="2">
    <source>
        <dbReference type="ARBA" id="ARBA00012483"/>
    </source>
</evidence>
<dbReference type="SMART" id="SM00184">
    <property type="entry name" value="RING"/>
    <property type="match status" value="1"/>
</dbReference>
<feature type="domain" description="RING-type" evidence="9">
    <location>
        <begin position="24"/>
        <end position="62"/>
    </location>
</feature>
<keyword evidence="5" id="KW-0862">Zinc</keyword>
<dbReference type="AlphaFoldDB" id="A0A8J2S3A1"/>
<evidence type="ECO:0000256" key="1">
    <source>
        <dbReference type="ARBA" id="ARBA00000900"/>
    </source>
</evidence>
<evidence type="ECO:0000313" key="10">
    <source>
        <dbReference type="EMBL" id="CAH0112786.1"/>
    </source>
</evidence>